<protein>
    <submittedName>
        <fullName evidence="1">Uncharacterized protein</fullName>
    </submittedName>
</protein>
<sequence>MPPTSCAMTSPAGRSVVVVLGDSGGMVSKKYDKYGAGIPCPYVLQEQQARCNCCDGEDGDQAEGRFLRQEVLDLLLITATCSPHSSSVEVHTPSLPSPWTTSSVHDWFFSHPI</sequence>
<evidence type="ECO:0000313" key="2">
    <source>
        <dbReference type="Proteomes" id="UP000823388"/>
    </source>
</evidence>
<evidence type="ECO:0000313" key="1">
    <source>
        <dbReference type="EMBL" id="KAG2558597.1"/>
    </source>
</evidence>
<organism evidence="1 2">
    <name type="scientific">Panicum virgatum</name>
    <name type="common">Blackwell switchgrass</name>
    <dbReference type="NCBI Taxonomy" id="38727"/>
    <lineage>
        <taxon>Eukaryota</taxon>
        <taxon>Viridiplantae</taxon>
        <taxon>Streptophyta</taxon>
        <taxon>Embryophyta</taxon>
        <taxon>Tracheophyta</taxon>
        <taxon>Spermatophyta</taxon>
        <taxon>Magnoliopsida</taxon>
        <taxon>Liliopsida</taxon>
        <taxon>Poales</taxon>
        <taxon>Poaceae</taxon>
        <taxon>PACMAD clade</taxon>
        <taxon>Panicoideae</taxon>
        <taxon>Panicodae</taxon>
        <taxon>Paniceae</taxon>
        <taxon>Panicinae</taxon>
        <taxon>Panicum</taxon>
        <taxon>Panicum sect. Hiantes</taxon>
    </lineage>
</organism>
<accession>A0A8T0P8R0</accession>
<dbReference type="AlphaFoldDB" id="A0A8T0P8R0"/>
<reference evidence="1" key="1">
    <citation type="submission" date="2020-05" db="EMBL/GenBank/DDBJ databases">
        <title>WGS assembly of Panicum virgatum.</title>
        <authorList>
            <person name="Lovell J.T."/>
            <person name="Jenkins J."/>
            <person name="Shu S."/>
            <person name="Juenger T.E."/>
            <person name="Schmutz J."/>
        </authorList>
    </citation>
    <scope>NUCLEOTIDE SEQUENCE</scope>
    <source>
        <strain evidence="1">AP13</strain>
    </source>
</reference>
<keyword evidence="2" id="KW-1185">Reference proteome</keyword>
<dbReference type="Proteomes" id="UP000823388">
    <property type="component" value="Chromosome 8N"/>
</dbReference>
<dbReference type="EMBL" id="CM029052">
    <property type="protein sequence ID" value="KAG2558597.1"/>
    <property type="molecule type" value="Genomic_DNA"/>
</dbReference>
<comment type="caution">
    <text evidence="1">The sequence shown here is derived from an EMBL/GenBank/DDBJ whole genome shotgun (WGS) entry which is preliminary data.</text>
</comment>
<gene>
    <name evidence="1" type="ORF">PVAP13_8NG265200</name>
</gene>
<name>A0A8T0P8R0_PANVG</name>
<proteinExistence type="predicted"/>